<feature type="region of interest" description="Disordered" evidence="11">
    <location>
        <begin position="251"/>
        <end position="278"/>
    </location>
</feature>
<dbReference type="GO" id="GO:0003677">
    <property type="term" value="F:DNA binding"/>
    <property type="evidence" value="ECO:0007669"/>
    <property type="project" value="UniProtKB-KW"/>
</dbReference>
<dbReference type="InterPro" id="IPR027417">
    <property type="entry name" value="P-loop_NTPase"/>
</dbReference>
<dbReference type="EMBL" id="CYGV01001745">
    <property type="protein sequence ID" value="CUA76992.1"/>
    <property type="molecule type" value="Genomic_DNA"/>
</dbReference>
<proteinExistence type="inferred from homology"/>
<accession>A0A0K6GEI0</accession>
<dbReference type="InterPro" id="IPR014001">
    <property type="entry name" value="Helicase_ATP-bd"/>
</dbReference>
<dbReference type="GO" id="GO:0005634">
    <property type="term" value="C:nucleus"/>
    <property type="evidence" value="ECO:0007669"/>
    <property type="project" value="UniProtKB-SubCell"/>
</dbReference>
<dbReference type="Gene3D" id="3.40.50.300">
    <property type="entry name" value="P-loop containing nucleotide triphosphate hydrolases"/>
    <property type="match status" value="1"/>
</dbReference>
<evidence type="ECO:0000256" key="7">
    <source>
        <dbReference type="ARBA" id="ARBA00022840"/>
    </source>
</evidence>
<feature type="compositionally biased region" description="Acidic residues" evidence="11">
    <location>
        <begin position="1008"/>
        <end position="1034"/>
    </location>
</feature>
<keyword evidence="15" id="KW-1185">Reference proteome</keyword>
<dbReference type="SMART" id="SM00490">
    <property type="entry name" value="HELICc"/>
    <property type="match status" value="1"/>
</dbReference>
<reference evidence="14 15" key="1">
    <citation type="submission" date="2015-07" db="EMBL/GenBank/DDBJ databases">
        <authorList>
            <person name="Noorani M."/>
        </authorList>
    </citation>
    <scope>NUCLEOTIDE SEQUENCE [LARGE SCALE GENOMIC DNA]</scope>
    <source>
        <strain evidence="14">BBA 69670</strain>
    </source>
</reference>
<feature type="compositionally biased region" description="Basic and acidic residues" evidence="11">
    <location>
        <begin position="1049"/>
        <end position="1058"/>
    </location>
</feature>
<keyword evidence="7" id="KW-0067">ATP-binding</keyword>
<dbReference type="Gene3D" id="3.40.50.10810">
    <property type="entry name" value="Tandem AAA-ATPase domain"/>
    <property type="match status" value="1"/>
</dbReference>
<dbReference type="EC" id="3.6.4.12" evidence="3"/>
<dbReference type="InterPro" id="IPR000330">
    <property type="entry name" value="SNF2_N"/>
</dbReference>
<feature type="domain" description="Helicase ATP-binding" evidence="12">
    <location>
        <begin position="171"/>
        <end position="364"/>
    </location>
</feature>
<keyword evidence="4" id="KW-0547">Nucleotide-binding</keyword>
<dbReference type="Pfam" id="PF00176">
    <property type="entry name" value="SNF2-rel_dom"/>
    <property type="match status" value="1"/>
</dbReference>
<comment type="similarity">
    <text evidence="2">Belongs to the SNF2/RAD54 helicase family. SWR1 subfamily.</text>
</comment>
<dbReference type="GO" id="GO:0016787">
    <property type="term" value="F:hydrolase activity"/>
    <property type="evidence" value="ECO:0007669"/>
    <property type="project" value="UniProtKB-KW"/>
</dbReference>
<evidence type="ECO:0000256" key="10">
    <source>
        <dbReference type="ARBA" id="ARBA00023242"/>
    </source>
</evidence>
<sequence>MSSSSHSPTPESMTQATTGTDTPAAATPGSTAMDLPNLAEMAITTPVEDVDATRRMARLNFLLERSSLYAKILEARINQQQEEQAKKPPVEKAAAQPQKTTGKGRKRTRASDSYDIAGHIDSSTMAKANKRARGEKVKEEHAEVMPSMEQPDLITGARLKDYQLEGVRWIASLWENGLNGILADEMGLGKTLQTISFLAHMKSKGVWGPFLIVCPLSVLHNWISEFEKFAPSIPVCMYHGSPQHRQELRRTVLRQPTSVGEPQPKPKRGRKKKQVDTGLPEQTTLTFPVVVTTYDIVIKDRTHLSKYAWKYIVVDEGHRLKNMNCKLIQELKQYSSANRLILTGTPLHNNLAELWSLLNFILPDIFNDLHSFQQWFNFGENTDLGDQTTGIVSQLHAILKPFLLRRLKVDVVTDLPPKKEYVLYAPLTTGQSDLYRATLNKGVHAYLMKKALDSLEKDEDEVQEVVKDDGRKLRKRIKPVAPAYLLEDDDDVYFEALERGDYDIPEETEEERRKKERDAIKKQAIRNVNNQHLQNVVMQLRKVCSHPYLFDWPAEPGTDDCVVDETLVANSGKMLLLERMLDELLKRGHKVLIFSQFTTMLDIIEQWLIHYKDWEPLRIDGSTSPEERREQMELFNKSGNGKDDPRIFLLSTRAGGLGINLIGADTVIFYDQDWNPQMDLQAQDRAHRIGQTKPVLIFRLICQHTIETKIMECATDKRKLEAMVIAKDKFRGFEKGKSRNENLVNMANEMLQLEGEKIHLANRGDEIISDADLDVLLDRRPEVFTQRNKGWTGKNEGTFEVYEAEKDEGNDGLARMVGDADEVILLRVVWFALRVMACPEFDLAATNAASAESQQEVVMAAEGIENYELPKTLVTRIVKSAIPENAKVQKEAMHAFLKGSTVFINYLAATAHDLSRARGHKSVGAADVIKAIETIEFNTDGLVKFLEADLEAYRQGTKKPKPATKPKPKTDSSAPTSASGRKLKIVVAPIRDDDETGPVEGETVEMRPEEEEEEEVGEDVDELEDDDEEPEETVTEGVSFATTGAGSSKMDESFRSTT</sequence>
<feature type="region of interest" description="Disordered" evidence="11">
    <location>
        <begin position="80"/>
        <end position="111"/>
    </location>
</feature>
<protein>
    <recommendedName>
        <fullName evidence="3">DNA helicase</fullName>
        <ecNumber evidence="3">3.6.4.12</ecNumber>
    </recommendedName>
</protein>
<evidence type="ECO:0000256" key="6">
    <source>
        <dbReference type="ARBA" id="ARBA00022806"/>
    </source>
</evidence>
<dbReference type="InterPro" id="IPR003958">
    <property type="entry name" value="CBFA_NFYB_domain"/>
</dbReference>
<dbReference type="PANTHER" id="PTHR10799">
    <property type="entry name" value="SNF2/RAD54 HELICASE FAMILY"/>
    <property type="match status" value="1"/>
</dbReference>
<dbReference type="InterPro" id="IPR038718">
    <property type="entry name" value="SNF2-like_sf"/>
</dbReference>
<evidence type="ECO:0000256" key="1">
    <source>
        <dbReference type="ARBA" id="ARBA00004123"/>
    </source>
</evidence>
<name>A0A0K6GEI0_9AGAM</name>
<evidence type="ECO:0000256" key="4">
    <source>
        <dbReference type="ARBA" id="ARBA00022741"/>
    </source>
</evidence>
<dbReference type="SUPFAM" id="SSF47113">
    <property type="entry name" value="Histone-fold"/>
    <property type="match status" value="1"/>
</dbReference>
<evidence type="ECO:0000256" key="9">
    <source>
        <dbReference type="ARBA" id="ARBA00023125"/>
    </source>
</evidence>
<dbReference type="Pfam" id="PF00271">
    <property type="entry name" value="Helicase_C"/>
    <property type="match status" value="1"/>
</dbReference>
<dbReference type="SUPFAM" id="SSF52540">
    <property type="entry name" value="P-loop containing nucleoside triphosphate hydrolases"/>
    <property type="match status" value="2"/>
</dbReference>
<dbReference type="PROSITE" id="PS51194">
    <property type="entry name" value="HELICASE_CTER"/>
    <property type="match status" value="1"/>
</dbReference>
<dbReference type="AlphaFoldDB" id="A0A0K6GEI0"/>
<dbReference type="Pfam" id="PF00808">
    <property type="entry name" value="CBFD_NFYB_HMF"/>
    <property type="match status" value="1"/>
</dbReference>
<keyword evidence="8" id="KW-0156">Chromatin regulator</keyword>
<dbReference type="GO" id="GO:0005524">
    <property type="term" value="F:ATP binding"/>
    <property type="evidence" value="ECO:0007669"/>
    <property type="project" value="UniProtKB-KW"/>
</dbReference>
<dbReference type="FunFam" id="3.40.50.10810:FF:000005">
    <property type="entry name" value="Photoperiod-independent early flowering 1"/>
    <property type="match status" value="1"/>
</dbReference>
<organism evidence="14 15">
    <name type="scientific">Rhizoctonia solani</name>
    <dbReference type="NCBI Taxonomy" id="456999"/>
    <lineage>
        <taxon>Eukaryota</taxon>
        <taxon>Fungi</taxon>
        <taxon>Dikarya</taxon>
        <taxon>Basidiomycota</taxon>
        <taxon>Agaricomycotina</taxon>
        <taxon>Agaricomycetes</taxon>
        <taxon>Cantharellales</taxon>
        <taxon>Ceratobasidiaceae</taxon>
        <taxon>Rhizoctonia</taxon>
    </lineage>
</organism>
<evidence type="ECO:0000256" key="11">
    <source>
        <dbReference type="SAM" id="MobiDB-lite"/>
    </source>
</evidence>
<feature type="compositionally biased region" description="Low complexity" evidence="11">
    <location>
        <begin position="1"/>
        <end position="32"/>
    </location>
</feature>
<keyword evidence="9" id="KW-0238">DNA-binding</keyword>
<feature type="domain" description="Helicase C-terminal" evidence="13">
    <location>
        <begin position="576"/>
        <end position="751"/>
    </location>
</feature>
<dbReference type="CDD" id="cd22928">
    <property type="entry name" value="HFD_POLE3_DPB4"/>
    <property type="match status" value="1"/>
</dbReference>
<keyword evidence="10" id="KW-0539">Nucleus</keyword>
<keyword evidence="5" id="KW-0378">Hydrolase</keyword>
<evidence type="ECO:0000313" key="14">
    <source>
        <dbReference type="EMBL" id="CUA76992.1"/>
    </source>
</evidence>
<dbReference type="InterPro" id="IPR001650">
    <property type="entry name" value="Helicase_C-like"/>
</dbReference>
<dbReference type="Gene3D" id="1.10.20.10">
    <property type="entry name" value="Histone, subunit A"/>
    <property type="match status" value="1"/>
</dbReference>
<dbReference type="InterPro" id="IPR049730">
    <property type="entry name" value="SNF2/RAD54-like_C"/>
</dbReference>
<dbReference type="GO" id="GO:0046982">
    <property type="term" value="F:protein heterodimerization activity"/>
    <property type="evidence" value="ECO:0007669"/>
    <property type="project" value="InterPro"/>
</dbReference>
<feature type="compositionally biased region" description="Basic residues" evidence="11">
    <location>
        <begin position="956"/>
        <end position="967"/>
    </location>
</feature>
<evidence type="ECO:0000256" key="2">
    <source>
        <dbReference type="ARBA" id="ARBA00009220"/>
    </source>
</evidence>
<dbReference type="GO" id="GO:0003678">
    <property type="term" value="F:DNA helicase activity"/>
    <property type="evidence" value="ECO:0007669"/>
    <property type="project" value="UniProtKB-EC"/>
</dbReference>
<dbReference type="SMART" id="SM00487">
    <property type="entry name" value="DEXDc"/>
    <property type="match status" value="1"/>
</dbReference>
<comment type="subcellular location">
    <subcellularLocation>
        <location evidence="1">Nucleus</location>
    </subcellularLocation>
</comment>
<dbReference type="GO" id="GO:0006325">
    <property type="term" value="P:chromatin organization"/>
    <property type="evidence" value="ECO:0007669"/>
    <property type="project" value="UniProtKB-KW"/>
</dbReference>
<evidence type="ECO:0000259" key="12">
    <source>
        <dbReference type="PROSITE" id="PS51192"/>
    </source>
</evidence>
<evidence type="ECO:0000256" key="5">
    <source>
        <dbReference type="ARBA" id="ARBA00022801"/>
    </source>
</evidence>
<dbReference type="CDD" id="cd18793">
    <property type="entry name" value="SF2_C_SNF"/>
    <property type="match status" value="1"/>
</dbReference>
<keyword evidence="6 14" id="KW-0347">Helicase</keyword>
<gene>
    <name evidence="14" type="ORF">RSOLAG22IIIB_06440</name>
</gene>
<evidence type="ECO:0000256" key="3">
    <source>
        <dbReference type="ARBA" id="ARBA00012551"/>
    </source>
</evidence>
<dbReference type="InterPro" id="IPR009072">
    <property type="entry name" value="Histone-fold"/>
</dbReference>
<evidence type="ECO:0000256" key="8">
    <source>
        <dbReference type="ARBA" id="ARBA00022853"/>
    </source>
</evidence>
<evidence type="ECO:0000313" key="15">
    <source>
        <dbReference type="Proteomes" id="UP000044841"/>
    </source>
</evidence>
<feature type="region of interest" description="Disordered" evidence="11">
    <location>
        <begin position="956"/>
        <end position="1058"/>
    </location>
</feature>
<feature type="region of interest" description="Disordered" evidence="11">
    <location>
        <begin position="1"/>
        <end position="37"/>
    </location>
</feature>
<dbReference type="Proteomes" id="UP000044841">
    <property type="component" value="Unassembled WGS sequence"/>
</dbReference>
<dbReference type="PROSITE" id="PS51192">
    <property type="entry name" value="HELICASE_ATP_BIND_1"/>
    <property type="match status" value="1"/>
</dbReference>
<evidence type="ECO:0000259" key="13">
    <source>
        <dbReference type="PROSITE" id="PS51194"/>
    </source>
</evidence>